<feature type="signal peptide" evidence="1">
    <location>
        <begin position="1"/>
        <end position="19"/>
    </location>
</feature>
<evidence type="ECO:0000313" key="2">
    <source>
        <dbReference type="EMBL" id="MBT0607377.1"/>
    </source>
</evidence>
<keyword evidence="3" id="KW-1185">Reference proteome</keyword>
<evidence type="ECO:0000256" key="1">
    <source>
        <dbReference type="SAM" id="SignalP"/>
    </source>
</evidence>
<dbReference type="EMBL" id="JAHCTB010000002">
    <property type="protein sequence ID" value="MBT0607377.1"/>
    <property type="molecule type" value="Genomic_DNA"/>
</dbReference>
<dbReference type="RefSeq" id="WP_214112256.1">
    <property type="nucleotide sequence ID" value="NZ_JAHCTB010000002.1"/>
</dbReference>
<evidence type="ECO:0000313" key="3">
    <source>
        <dbReference type="Proteomes" id="UP001297092"/>
    </source>
</evidence>
<sequence>MRNTIITGFTLLIGASLLAQDTQTLEHFDTTSIAPITESYPNTDGYYTGHNAYGDEEFAEKYEIQGSAQVYGVMAIHEGEEGTSALNTSYRIYTVAANGLPGTPVASKNVPYNDVPVDGSMFTVDFTNPASVSGEFFVSFNLNDYVHGNLGTKKIAITHAPPRDTSCIRFWCICT</sequence>
<dbReference type="Proteomes" id="UP001297092">
    <property type="component" value="Unassembled WGS sequence"/>
</dbReference>
<accession>A0ABS5S4T1</accession>
<gene>
    <name evidence="2" type="ORF">KIV10_04210</name>
</gene>
<name>A0ABS5S4T1_9FLAO</name>
<feature type="chain" id="PRO_5045482050" evidence="1">
    <location>
        <begin position="20"/>
        <end position="175"/>
    </location>
</feature>
<protein>
    <submittedName>
        <fullName evidence="2">Uncharacterized protein</fullName>
    </submittedName>
</protein>
<organism evidence="2 3">
    <name type="scientific">Aequorivita echinoideorum</name>
    <dbReference type="NCBI Taxonomy" id="1549647"/>
    <lineage>
        <taxon>Bacteria</taxon>
        <taxon>Pseudomonadati</taxon>
        <taxon>Bacteroidota</taxon>
        <taxon>Flavobacteriia</taxon>
        <taxon>Flavobacteriales</taxon>
        <taxon>Flavobacteriaceae</taxon>
        <taxon>Aequorivita</taxon>
    </lineage>
</organism>
<proteinExistence type="predicted"/>
<reference evidence="2 3" key="1">
    <citation type="submission" date="2021-05" db="EMBL/GenBank/DDBJ databases">
        <title>Aequorivita echinoideorum JCM 30378 genome.</title>
        <authorList>
            <person name="Zhang H."/>
            <person name="Li C."/>
        </authorList>
    </citation>
    <scope>NUCLEOTIDE SEQUENCE [LARGE SCALE GENOMIC DNA]</scope>
    <source>
        <strain evidence="2 3">JCM30378</strain>
    </source>
</reference>
<keyword evidence="1" id="KW-0732">Signal</keyword>
<comment type="caution">
    <text evidence="2">The sequence shown here is derived from an EMBL/GenBank/DDBJ whole genome shotgun (WGS) entry which is preliminary data.</text>
</comment>